<proteinExistence type="predicted"/>
<dbReference type="Proteomes" id="UP000288168">
    <property type="component" value="Unassembled WGS sequence"/>
</dbReference>
<sequence>MHRLANPLKQETDADPNGTPRLAKTNRELGVTPEGVRLNADGARQQNQNKVKAGNLSTSPAASTYVSGAHWVAILDSIAELKEQVEFEKGITPAELDDDKGAEDVERPALLFGYQGSSSKEALIDSMPERPVVDRLVSQYFNDLDMMSHVPCLHTATFLRQPKLPRRPLYLEQVVQCLRLGEYSRGGPFVLEALIHYFMIEHLRRPDTEVDIWLLLGVLLRLALRVGYHRDPSQFDTITPFEGEMRRRIWVSLYSVDVMLSMKVGVPRMLQDSQSDTRPPRNLLDSDFDEGCSELPPSRNENDVTPIFYILARHKMSKVMGILMDIINATQHDESEIDRAEKLLLETYNSLPSILKVTPSCNTLADSPQTIVHRFVLATAVHCAQIVLHQHRISAPGRIDLAHPGHSFSTLLDAALNILTYQHAIDTETQPGGRLWSVRRKFSSTLTHEFLLATTVLSKILFPTLGPHPLVLAGSEMVAKIYSKLEQTHGIWLRLSGESKQARQAADVLTSLFNALDAKTTSLESLDRDITMVDLENYLWFEPGTFFPNCLLE</sequence>
<comment type="subcellular location">
    <subcellularLocation>
        <location evidence="1">Nucleus</location>
    </subcellularLocation>
</comment>
<dbReference type="GO" id="GO:0006351">
    <property type="term" value="P:DNA-templated transcription"/>
    <property type="evidence" value="ECO:0007669"/>
    <property type="project" value="InterPro"/>
</dbReference>
<dbReference type="CDD" id="cd12148">
    <property type="entry name" value="fungal_TF_MHR"/>
    <property type="match status" value="1"/>
</dbReference>
<feature type="region of interest" description="Disordered" evidence="3">
    <location>
        <begin position="1"/>
        <end position="59"/>
    </location>
</feature>
<dbReference type="EMBL" id="NKCI01000080">
    <property type="protein sequence ID" value="RSL57623.1"/>
    <property type="molecule type" value="Genomic_DNA"/>
</dbReference>
<comment type="caution">
    <text evidence="5">The sequence shown here is derived from an EMBL/GenBank/DDBJ whole genome shotgun (WGS) entry which is preliminary data.</text>
</comment>
<dbReference type="STRING" id="1325734.A0A428PX92"/>
<feature type="domain" description="Xylanolytic transcriptional activator regulatory" evidence="4">
    <location>
        <begin position="212"/>
        <end position="286"/>
    </location>
</feature>
<evidence type="ECO:0000256" key="2">
    <source>
        <dbReference type="ARBA" id="ARBA00023242"/>
    </source>
</evidence>
<feature type="compositionally biased region" description="Polar residues" evidence="3">
    <location>
        <begin position="44"/>
        <end position="59"/>
    </location>
</feature>
<accession>A0A428PX92</accession>
<dbReference type="GO" id="GO:0005634">
    <property type="term" value="C:nucleus"/>
    <property type="evidence" value="ECO:0007669"/>
    <property type="project" value="UniProtKB-SubCell"/>
</dbReference>
<organism evidence="5 6">
    <name type="scientific">Fusarium duplospermum</name>
    <dbReference type="NCBI Taxonomy" id="1325734"/>
    <lineage>
        <taxon>Eukaryota</taxon>
        <taxon>Fungi</taxon>
        <taxon>Dikarya</taxon>
        <taxon>Ascomycota</taxon>
        <taxon>Pezizomycotina</taxon>
        <taxon>Sordariomycetes</taxon>
        <taxon>Hypocreomycetidae</taxon>
        <taxon>Hypocreales</taxon>
        <taxon>Nectriaceae</taxon>
        <taxon>Fusarium</taxon>
        <taxon>Fusarium solani species complex</taxon>
    </lineage>
</organism>
<protein>
    <recommendedName>
        <fullName evidence="4">Xylanolytic transcriptional activator regulatory domain-containing protein</fullName>
    </recommendedName>
</protein>
<dbReference type="Pfam" id="PF04082">
    <property type="entry name" value="Fungal_trans"/>
    <property type="match status" value="1"/>
</dbReference>
<keyword evidence="6" id="KW-1185">Reference proteome</keyword>
<dbReference type="SMART" id="SM00906">
    <property type="entry name" value="Fungal_trans"/>
    <property type="match status" value="1"/>
</dbReference>
<dbReference type="PANTHER" id="PTHR31001:SF49">
    <property type="entry name" value="ZN(II)2CYS6 TRANSCRIPTION FACTOR (EUROFUNG)"/>
    <property type="match status" value="1"/>
</dbReference>
<evidence type="ECO:0000313" key="6">
    <source>
        <dbReference type="Proteomes" id="UP000288168"/>
    </source>
</evidence>
<dbReference type="AlphaFoldDB" id="A0A428PX92"/>
<reference evidence="5 6" key="1">
    <citation type="submission" date="2017-06" db="EMBL/GenBank/DDBJ databases">
        <title>Comparative genomic analysis of Ambrosia Fusariam Clade fungi.</title>
        <authorList>
            <person name="Stajich J.E."/>
            <person name="Carrillo J."/>
            <person name="Kijimoto T."/>
            <person name="Eskalen A."/>
            <person name="O'Donnell K."/>
            <person name="Kasson M."/>
        </authorList>
    </citation>
    <scope>NUCLEOTIDE SEQUENCE [LARGE SCALE GENOMIC DNA]</scope>
    <source>
        <strain evidence="5 6">NRRL62584</strain>
    </source>
</reference>
<evidence type="ECO:0000259" key="4">
    <source>
        <dbReference type="SMART" id="SM00906"/>
    </source>
</evidence>
<name>A0A428PX92_9HYPO</name>
<evidence type="ECO:0000313" key="5">
    <source>
        <dbReference type="EMBL" id="RSL57623.1"/>
    </source>
</evidence>
<dbReference type="PANTHER" id="PTHR31001">
    <property type="entry name" value="UNCHARACTERIZED TRANSCRIPTIONAL REGULATORY PROTEIN"/>
    <property type="match status" value="1"/>
</dbReference>
<keyword evidence="2" id="KW-0539">Nucleus</keyword>
<dbReference type="GO" id="GO:0003677">
    <property type="term" value="F:DNA binding"/>
    <property type="evidence" value="ECO:0007669"/>
    <property type="project" value="InterPro"/>
</dbReference>
<dbReference type="InterPro" id="IPR007219">
    <property type="entry name" value="XnlR_reg_dom"/>
</dbReference>
<dbReference type="InterPro" id="IPR050613">
    <property type="entry name" value="Sec_Metabolite_Reg"/>
</dbReference>
<dbReference type="GO" id="GO:0008270">
    <property type="term" value="F:zinc ion binding"/>
    <property type="evidence" value="ECO:0007669"/>
    <property type="project" value="InterPro"/>
</dbReference>
<dbReference type="OrthoDB" id="5431381at2759"/>
<evidence type="ECO:0000256" key="3">
    <source>
        <dbReference type="SAM" id="MobiDB-lite"/>
    </source>
</evidence>
<gene>
    <name evidence="5" type="ORF">CEP54_008228</name>
</gene>
<evidence type="ECO:0000256" key="1">
    <source>
        <dbReference type="ARBA" id="ARBA00004123"/>
    </source>
</evidence>